<accession>A0A6C0BJ71</accession>
<organism evidence="2">
    <name type="scientific">viral metagenome</name>
    <dbReference type="NCBI Taxonomy" id="1070528"/>
    <lineage>
        <taxon>unclassified sequences</taxon>
        <taxon>metagenomes</taxon>
        <taxon>organismal metagenomes</taxon>
    </lineage>
</organism>
<feature type="region of interest" description="Disordered" evidence="1">
    <location>
        <begin position="147"/>
        <end position="168"/>
    </location>
</feature>
<evidence type="ECO:0000256" key="1">
    <source>
        <dbReference type="SAM" id="MobiDB-lite"/>
    </source>
</evidence>
<evidence type="ECO:0000313" key="2">
    <source>
        <dbReference type="EMBL" id="QHS91383.1"/>
    </source>
</evidence>
<proteinExistence type="predicted"/>
<evidence type="ECO:0008006" key="3">
    <source>
        <dbReference type="Google" id="ProtNLM"/>
    </source>
</evidence>
<protein>
    <recommendedName>
        <fullName evidence="3">DUF2493 domain-containing protein</fullName>
    </recommendedName>
</protein>
<dbReference type="EMBL" id="MN739160">
    <property type="protein sequence ID" value="QHS91383.1"/>
    <property type="molecule type" value="Genomic_DNA"/>
</dbReference>
<reference evidence="2" key="1">
    <citation type="journal article" date="2020" name="Nature">
        <title>Giant virus diversity and host interactions through global metagenomics.</title>
        <authorList>
            <person name="Schulz F."/>
            <person name="Roux S."/>
            <person name="Paez-Espino D."/>
            <person name="Jungbluth S."/>
            <person name="Walsh D.A."/>
            <person name="Denef V.J."/>
            <person name="McMahon K.D."/>
            <person name="Konstantinidis K.T."/>
            <person name="Eloe-Fadrosh E.A."/>
            <person name="Kyrpides N.C."/>
            <person name="Woyke T."/>
        </authorList>
    </citation>
    <scope>NUCLEOTIDE SEQUENCE</scope>
    <source>
        <strain evidence="2">GVMAG-M-3300013004-44</strain>
    </source>
</reference>
<sequence length="168" mass="18973">MSSVIENEELYTPTIIILGVFGYQNTVTIADVQEIMTAILQEIGRIPDKILLPSEGNSSMYVQDWAESLHSKTQVFQSDWMRNGRSAQRIRDERIQKECTHALVFLSKRSDRLEKYAESLAKKGKIVFTSSHTQIVTMLSCSEELASTPARKSGKGTGQTLLKFQKKE</sequence>
<name>A0A6C0BJ71_9ZZZZ</name>
<dbReference type="AlphaFoldDB" id="A0A6C0BJ71"/>